<evidence type="ECO:0000259" key="8">
    <source>
        <dbReference type="Pfam" id="PF01494"/>
    </source>
</evidence>
<comment type="pathway">
    <text evidence="2">Cofactor biosynthesis; ubiquinone biosynthesis.</text>
</comment>
<dbReference type="InterPro" id="IPR010971">
    <property type="entry name" value="UbiH/COQ6"/>
</dbReference>
<feature type="domain" description="FAD-binding" evidence="8">
    <location>
        <begin position="8"/>
        <end position="340"/>
    </location>
</feature>
<dbReference type="Pfam" id="PF01494">
    <property type="entry name" value="FAD_binding_3"/>
    <property type="match status" value="1"/>
</dbReference>
<dbReference type="Gene3D" id="3.50.50.60">
    <property type="entry name" value="FAD/NAD(P)-binding domain"/>
    <property type="match status" value="2"/>
</dbReference>
<dbReference type="Proteomes" id="UP001595791">
    <property type="component" value="Unassembled WGS sequence"/>
</dbReference>
<evidence type="ECO:0000256" key="2">
    <source>
        <dbReference type="ARBA" id="ARBA00004749"/>
    </source>
</evidence>
<dbReference type="SUPFAM" id="SSF51905">
    <property type="entry name" value="FAD/NAD(P)-binding domain"/>
    <property type="match status" value="1"/>
</dbReference>
<dbReference type="PROSITE" id="PS01304">
    <property type="entry name" value="UBIH"/>
    <property type="match status" value="1"/>
</dbReference>
<evidence type="ECO:0000256" key="6">
    <source>
        <dbReference type="ARBA" id="ARBA00023002"/>
    </source>
</evidence>
<comment type="similarity">
    <text evidence="3">Belongs to the UbiH/COQ6 family.</text>
</comment>
<dbReference type="PRINTS" id="PR00420">
    <property type="entry name" value="RNGMNOXGNASE"/>
</dbReference>
<comment type="caution">
    <text evidence="9">The sequence shown here is derived from an EMBL/GenBank/DDBJ whole genome shotgun (WGS) entry which is preliminary data.</text>
</comment>
<dbReference type="InterPro" id="IPR002938">
    <property type="entry name" value="FAD-bd"/>
</dbReference>
<dbReference type="PANTHER" id="PTHR43876">
    <property type="entry name" value="UBIQUINONE BIOSYNTHESIS MONOOXYGENASE COQ6, MITOCHONDRIAL"/>
    <property type="match status" value="1"/>
</dbReference>
<sequence>MTAIPAHVDLLIVGGGPVGGALALALQDSGRSVAVIEARAEPVGDARALAVAEAAAQRLAEMGAWPAAAASPIRRVHVSQQGAFGRVLLDRHDLKLDALGHVMPYAALAGAIHRRLQTVVPHYLPGTSVTGLRTLDGYAVATVERAGETSLITARLVVLAEGGRLFEAAGLERIERDYAQTALVAEIHCDRDHDGMAFERFASDGPIALLPLLPDRAGTARGRFAVVWTRPRHDPLAVATLDDAAFLAALQERLGDRAGRLLTVGPRQAFPLRLRWARRPYGRRVAVVGNAAQTLHPVAGQGFNLGFRDALTLARLVRASSREQLGEPAMLARYAELRRLDSGATVGFTDGLIRLFGIDRPALRHARAAGFIALDNLPPLRRLFAERMVFGSP</sequence>
<dbReference type="InterPro" id="IPR036188">
    <property type="entry name" value="FAD/NAD-bd_sf"/>
</dbReference>
<keyword evidence="5" id="KW-0274">FAD</keyword>
<proteinExistence type="inferred from homology"/>
<organism evidence="9 10">
    <name type="scientific">Chitinimonas lacunae</name>
    <dbReference type="NCBI Taxonomy" id="1963018"/>
    <lineage>
        <taxon>Bacteria</taxon>
        <taxon>Pseudomonadati</taxon>
        <taxon>Pseudomonadota</taxon>
        <taxon>Betaproteobacteria</taxon>
        <taxon>Neisseriales</taxon>
        <taxon>Chitinibacteraceae</taxon>
        <taxon>Chitinimonas</taxon>
    </lineage>
</organism>
<dbReference type="InterPro" id="IPR051205">
    <property type="entry name" value="UbiH/COQ6_monooxygenase"/>
</dbReference>
<evidence type="ECO:0000313" key="9">
    <source>
        <dbReference type="EMBL" id="MFC4161045.1"/>
    </source>
</evidence>
<dbReference type="NCBIfam" id="TIGR01988">
    <property type="entry name" value="Ubi-OHases"/>
    <property type="match status" value="1"/>
</dbReference>
<evidence type="ECO:0000256" key="7">
    <source>
        <dbReference type="ARBA" id="ARBA00023033"/>
    </source>
</evidence>
<keyword evidence="4" id="KW-0285">Flavoprotein</keyword>
<dbReference type="PANTHER" id="PTHR43876:SF7">
    <property type="entry name" value="UBIQUINONE BIOSYNTHESIS MONOOXYGENASE COQ6, MITOCHONDRIAL"/>
    <property type="match status" value="1"/>
</dbReference>
<evidence type="ECO:0000256" key="3">
    <source>
        <dbReference type="ARBA" id="ARBA00005349"/>
    </source>
</evidence>
<dbReference type="EMBL" id="JBHSBU010000001">
    <property type="protein sequence ID" value="MFC4161045.1"/>
    <property type="molecule type" value="Genomic_DNA"/>
</dbReference>
<evidence type="ECO:0000256" key="5">
    <source>
        <dbReference type="ARBA" id="ARBA00022827"/>
    </source>
</evidence>
<evidence type="ECO:0000256" key="4">
    <source>
        <dbReference type="ARBA" id="ARBA00022630"/>
    </source>
</evidence>
<protein>
    <submittedName>
        <fullName evidence="9">FAD-dependent monooxygenase</fullName>
    </submittedName>
</protein>
<gene>
    <name evidence="9" type="ORF">ACFOW7_17045</name>
</gene>
<dbReference type="RefSeq" id="WP_378166538.1">
    <property type="nucleotide sequence ID" value="NZ_JBHSBU010000001.1"/>
</dbReference>
<keyword evidence="6" id="KW-0560">Oxidoreductase</keyword>
<reference evidence="10" key="1">
    <citation type="journal article" date="2019" name="Int. J. Syst. Evol. Microbiol.">
        <title>The Global Catalogue of Microorganisms (GCM) 10K type strain sequencing project: providing services to taxonomists for standard genome sequencing and annotation.</title>
        <authorList>
            <consortium name="The Broad Institute Genomics Platform"/>
            <consortium name="The Broad Institute Genome Sequencing Center for Infectious Disease"/>
            <person name="Wu L."/>
            <person name="Ma J."/>
        </authorList>
    </citation>
    <scope>NUCLEOTIDE SEQUENCE [LARGE SCALE GENOMIC DNA]</scope>
    <source>
        <strain evidence="10">LMG 29894</strain>
    </source>
</reference>
<keyword evidence="10" id="KW-1185">Reference proteome</keyword>
<keyword evidence="7 9" id="KW-0503">Monooxygenase</keyword>
<name>A0ABV8MVQ7_9NEIS</name>
<accession>A0ABV8MVQ7</accession>
<dbReference type="InterPro" id="IPR018168">
    <property type="entry name" value="Ubi_Hdrlase_CS"/>
</dbReference>
<dbReference type="GO" id="GO:0004497">
    <property type="term" value="F:monooxygenase activity"/>
    <property type="evidence" value="ECO:0007669"/>
    <property type="project" value="UniProtKB-KW"/>
</dbReference>
<evidence type="ECO:0000313" key="10">
    <source>
        <dbReference type="Proteomes" id="UP001595791"/>
    </source>
</evidence>
<comment type="cofactor">
    <cofactor evidence="1">
        <name>FAD</name>
        <dbReference type="ChEBI" id="CHEBI:57692"/>
    </cofactor>
</comment>
<evidence type="ECO:0000256" key="1">
    <source>
        <dbReference type="ARBA" id="ARBA00001974"/>
    </source>
</evidence>